<keyword evidence="2" id="KW-1003">Cell membrane</keyword>
<keyword evidence="5 7" id="KW-0472">Membrane</keyword>
<keyword evidence="4" id="KW-0808">Transferase</keyword>
<dbReference type="KEGG" id="buo:BRPE64_DCDS07390"/>
<dbReference type="CDD" id="cd07984">
    <property type="entry name" value="LPLAT_LABLAT-like"/>
    <property type="match status" value="1"/>
</dbReference>
<evidence type="ECO:0000256" key="4">
    <source>
        <dbReference type="ARBA" id="ARBA00022679"/>
    </source>
</evidence>
<keyword evidence="6" id="KW-0012">Acyltransferase</keyword>
<evidence type="ECO:0000313" key="8">
    <source>
        <dbReference type="EMBL" id="BAN27675.1"/>
    </source>
</evidence>
<dbReference type="EMBL" id="AP013061">
    <property type="protein sequence ID" value="BAN27675.1"/>
    <property type="molecule type" value="Genomic_DNA"/>
</dbReference>
<name>R4X0H3_9BURK</name>
<dbReference type="PANTHER" id="PTHR30606:SF9">
    <property type="entry name" value="LIPID A BIOSYNTHESIS LAUROYLTRANSFERASE"/>
    <property type="match status" value="1"/>
</dbReference>
<protein>
    <recommendedName>
        <fullName evidence="10">Acyltransferase-like protein</fullName>
    </recommendedName>
</protein>
<evidence type="ECO:0008006" key="10">
    <source>
        <dbReference type="Google" id="ProtNLM"/>
    </source>
</evidence>
<sequence length="330" mass="37219">MNKTRMNRDDWAERQERSNLALLRFMTWVSLRFGRRAGRVLLRIITAYFVLFAPAARRASRGYLNRALGRHAGWRDGYRHVFSFASTIHDRIYLLNERFDLFDIRTHGVEEVEAALADGGGAFLMGAHLGSFEVVRAIGRAQPHIRIAITMYEENARKINAILAAVNPAAHHDVIGLGKVDAMLKVRERLDAGSLVGILADRTLRQAGDALREHDFLGTPAAFPLGPLHMAAVLRRPVVFMTGLYLGGNRYDIHFETIADFSKIGRAERAAAVDAALARYVALLEKYCRAAPYNWFNYFDFWQTNAARDMRPSATSNARSARLREVTRDS</sequence>
<dbReference type="GO" id="GO:0005886">
    <property type="term" value="C:plasma membrane"/>
    <property type="evidence" value="ECO:0007669"/>
    <property type="project" value="UniProtKB-SubCell"/>
</dbReference>
<dbReference type="Proteomes" id="UP000013966">
    <property type="component" value="Plasmid p1"/>
</dbReference>
<dbReference type="AlphaFoldDB" id="R4X0H3"/>
<dbReference type="GO" id="GO:0009247">
    <property type="term" value="P:glycolipid biosynthetic process"/>
    <property type="evidence" value="ECO:0007669"/>
    <property type="project" value="UniProtKB-ARBA"/>
</dbReference>
<evidence type="ECO:0000256" key="2">
    <source>
        <dbReference type="ARBA" id="ARBA00022475"/>
    </source>
</evidence>
<evidence type="ECO:0000313" key="9">
    <source>
        <dbReference type="Proteomes" id="UP000013966"/>
    </source>
</evidence>
<dbReference type="PIRSF" id="PIRSF028561">
    <property type="entry name" value="Ac_Trasf"/>
    <property type="match status" value="1"/>
</dbReference>
<keyword evidence="8" id="KW-0614">Plasmid</keyword>
<evidence type="ECO:0000256" key="7">
    <source>
        <dbReference type="SAM" id="Phobius"/>
    </source>
</evidence>
<evidence type="ECO:0000256" key="3">
    <source>
        <dbReference type="ARBA" id="ARBA00022519"/>
    </source>
</evidence>
<evidence type="ECO:0000256" key="5">
    <source>
        <dbReference type="ARBA" id="ARBA00023136"/>
    </source>
</evidence>
<dbReference type="PATRIC" id="fig|758793.3.peg.5883"/>
<keyword evidence="3" id="KW-0997">Cell inner membrane</keyword>
<feature type="transmembrane region" description="Helical" evidence="7">
    <location>
        <begin position="40"/>
        <end position="56"/>
    </location>
</feature>
<dbReference type="OrthoDB" id="9808633at2"/>
<organism evidence="8 9">
    <name type="scientific">Caballeronia insecticola</name>
    <dbReference type="NCBI Taxonomy" id="758793"/>
    <lineage>
        <taxon>Bacteria</taxon>
        <taxon>Pseudomonadati</taxon>
        <taxon>Pseudomonadota</taxon>
        <taxon>Betaproteobacteria</taxon>
        <taxon>Burkholderiales</taxon>
        <taxon>Burkholderiaceae</taxon>
        <taxon>Caballeronia</taxon>
    </lineage>
</organism>
<keyword evidence="9" id="KW-1185">Reference proteome</keyword>
<dbReference type="HOGENOM" id="CLU_049421_2_1_4"/>
<reference evidence="8 9" key="1">
    <citation type="journal article" date="2013" name="Genome Announc.">
        <title>Complete Genome Sequence of Burkholderia sp. Strain RPE64, Bacterial Symbiont of the Bean Bug Riptortus pedestris.</title>
        <authorList>
            <person name="Shibata T.F."/>
            <person name="Maeda T."/>
            <person name="Nikoh N."/>
            <person name="Yamaguchi K."/>
            <person name="Oshima K."/>
            <person name="Hattori M."/>
            <person name="Nishiyama T."/>
            <person name="Hasebe M."/>
            <person name="Fukatsu T."/>
            <person name="Kikuchi Y."/>
            <person name="Shigenobu S."/>
        </authorList>
    </citation>
    <scope>NUCLEOTIDE SEQUENCE [LARGE SCALE GENOMIC DNA]</scope>
    <source>
        <plasmid evidence="8 9">p1</plasmid>
    </source>
</reference>
<reference evidence="8 9" key="2">
    <citation type="journal article" date="2018" name="Int. J. Syst. Evol. Microbiol.">
        <title>Burkholderia insecticola sp. nov., a gut symbiotic bacterium of the bean bug Riptortus pedestris.</title>
        <authorList>
            <person name="Takeshita K."/>
            <person name="Tamaki H."/>
            <person name="Ohbayashi T."/>
            <person name="Meng X.-Y."/>
            <person name="Sone T."/>
            <person name="Mitani Y."/>
            <person name="Peeters C."/>
            <person name="Kikuchi Y."/>
            <person name="Vandamme P."/>
        </authorList>
    </citation>
    <scope>NUCLEOTIDE SEQUENCE [LARGE SCALE GENOMIC DNA]</scope>
    <source>
        <strain evidence="8">RPE64</strain>
        <plasmid evidence="8 9">p1</plasmid>
    </source>
</reference>
<geneLocation type="plasmid" evidence="8 9">
    <name>p1</name>
</geneLocation>
<keyword evidence="7" id="KW-1133">Transmembrane helix</keyword>
<comment type="subcellular location">
    <subcellularLocation>
        <location evidence="1">Cell inner membrane</location>
    </subcellularLocation>
</comment>
<dbReference type="InterPro" id="IPR004960">
    <property type="entry name" value="LipA_acyltrans"/>
</dbReference>
<evidence type="ECO:0000256" key="6">
    <source>
        <dbReference type="ARBA" id="ARBA00023315"/>
    </source>
</evidence>
<dbReference type="GO" id="GO:0016746">
    <property type="term" value="F:acyltransferase activity"/>
    <property type="evidence" value="ECO:0007669"/>
    <property type="project" value="UniProtKB-KW"/>
</dbReference>
<dbReference type="Pfam" id="PF03279">
    <property type="entry name" value="Lip_A_acyltrans"/>
    <property type="match status" value="1"/>
</dbReference>
<gene>
    <name evidence="8" type="ORF">BRPE64_DCDS07390</name>
</gene>
<accession>R4X0H3</accession>
<evidence type="ECO:0000256" key="1">
    <source>
        <dbReference type="ARBA" id="ARBA00004533"/>
    </source>
</evidence>
<dbReference type="PANTHER" id="PTHR30606">
    <property type="entry name" value="LIPID A BIOSYNTHESIS LAUROYL ACYLTRANSFERASE"/>
    <property type="match status" value="1"/>
</dbReference>
<dbReference type="InterPro" id="IPR014548">
    <property type="entry name" value="Ac_Trasf"/>
</dbReference>
<proteinExistence type="predicted"/>
<keyword evidence="7" id="KW-0812">Transmembrane</keyword>